<feature type="transmembrane region" description="Helical" evidence="1">
    <location>
        <begin position="181"/>
        <end position="198"/>
    </location>
</feature>
<feature type="transmembrane region" description="Helical" evidence="1">
    <location>
        <begin position="138"/>
        <end position="161"/>
    </location>
</feature>
<keyword evidence="1" id="KW-0812">Transmembrane</keyword>
<accession>A0AAD9JZT0</accession>
<proteinExistence type="predicted"/>
<name>A0AAD9JZT0_9ANNE</name>
<dbReference type="Proteomes" id="UP001208570">
    <property type="component" value="Unassembled WGS sequence"/>
</dbReference>
<keyword evidence="3" id="KW-1185">Reference proteome</keyword>
<protein>
    <submittedName>
        <fullName evidence="2">Uncharacterized protein</fullName>
    </submittedName>
</protein>
<feature type="transmembrane region" description="Helical" evidence="1">
    <location>
        <begin position="42"/>
        <end position="62"/>
    </location>
</feature>
<evidence type="ECO:0000313" key="3">
    <source>
        <dbReference type="Proteomes" id="UP001208570"/>
    </source>
</evidence>
<feature type="transmembrane region" description="Helical" evidence="1">
    <location>
        <begin position="74"/>
        <end position="91"/>
    </location>
</feature>
<dbReference type="AlphaFoldDB" id="A0AAD9JZT0"/>
<comment type="caution">
    <text evidence="2">The sequence shown here is derived from an EMBL/GenBank/DDBJ whole genome shotgun (WGS) entry which is preliminary data.</text>
</comment>
<dbReference type="EMBL" id="JAODUP010000101">
    <property type="protein sequence ID" value="KAK2162226.1"/>
    <property type="molecule type" value="Genomic_DNA"/>
</dbReference>
<keyword evidence="1" id="KW-1133">Transmembrane helix</keyword>
<sequence>MIEVYIIGSDVMMESQISTVISDGFLALTTLHAAYNVFRSSYVASIGFLIIAMAACLGTARFGQQFPVNKLISWHEYMIWLVGVAGLPLISCGYCHLRNSTLLSNALLSGCFAVLLLQKQLTDDVKAICRDGIGAFSLLVISVVSVAGGISYGVIGVVLYVAGSLVMKITLQQLGIKTVDLFHYALMFGNIALMFGLIKEERPVYYRGT</sequence>
<gene>
    <name evidence="2" type="ORF">LSH36_101g00078</name>
</gene>
<keyword evidence="1" id="KW-0472">Membrane</keyword>
<reference evidence="2" key="1">
    <citation type="journal article" date="2023" name="Mol. Biol. Evol.">
        <title>Third-Generation Sequencing Reveals the Adaptive Role of the Epigenome in Three Deep-Sea Polychaetes.</title>
        <authorList>
            <person name="Perez M."/>
            <person name="Aroh O."/>
            <person name="Sun Y."/>
            <person name="Lan Y."/>
            <person name="Juniper S.K."/>
            <person name="Young C.R."/>
            <person name="Angers B."/>
            <person name="Qian P.Y."/>
        </authorList>
    </citation>
    <scope>NUCLEOTIDE SEQUENCE</scope>
    <source>
        <strain evidence="2">P08H-3</strain>
    </source>
</reference>
<feature type="transmembrane region" description="Helical" evidence="1">
    <location>
        <begin position="97"/>
        <end position="117"/>
    </location>
</feature>
<evidence type="ECO:0000313" key="2">
    <source>
        <dbReference type="EMBL" id="KAK2162226.1"/>
    </source>
</evidence>
<evidence type="ECO:0000256" key="1">
    <source>
        <dbReference type="SAM" id="Phobius"/>
    </source>
</evidence>
<organism evidence="2 3">
    <name type="scientific">Paralvinella palmiformis</name>
    <dbReference type="NCBI Taxonomy" id="53620"/>
    <lineage>
        <taxon>Eukaryota</taxon>
        <taxon>Metazoa</taxon>
        <taxon>Spiralia</taxon>
        <taxon>Lophotrochozoa</taxon>
        <taxon>Annelida</taxon>
        <taxon>Polychaeta</taxon>
        <taxon>Sedentaria</taxon>
        <taxon>Canalipalpata</taxon>
        <taxon>Terebellida</taxon>
        <taxon>Terebelliformia</taxon>
        <taxon>Alvinellidae</taxon>
        <taxon>Paralvinella</taxon>
    </lineage>
</organism>